<evidence type="ECO:0000313" key="2">
    <source>
        <dbReference type="Proteomes" id="UP000008631"/>
    </source>
</evidence>
<name>E8R3M2_ISOPI</name>
<evidence type="ECO:0000313" key="1">
    <source>
        <dbReference type="EMBL" id="ADV61589.1"/>
    </source>
</evidence>
<reference evidence="1 2" key="2">
    <citation type="journal article" date="2011" name="Stand. Genomic Sci.">
        <title>Complete genome sequence of Isosphaera pallida type strain (IS1B).</title>
        <authorList>
            <consortium name="US DOE Joint Genome Institute (JGI-PGF)"/>
            <person name="Goker M."/>
            <person name="Cleland D."/>
            <person name="Saunders E."/>
            <person name="Lapidus A."/>
            <person name="Nolan M."/>
            <person name="Lucas S."/>
            <person name="Hammon N."/>
            <person name="Deshpande S."/>
            <person name="Cheng J.F."/>
            <person name="Tapia R."/>
            <person name="Han C."/>
            <person name="Goodwin L."/>
            <person name="Pitluck S."/>
            <person name="Liolios K."/>
            <person name="Pagani I."/>
            <person name="Ivanova N."/>
            <person name="Mavromatis K."/>
            <person name="Pati A."/>
            <person name="Chen A."/>
            <person name="Palaniappan K."/>
            <person name="Land M."/>
            <person name="Hauser L."/>
            <person name="Chang Y.J."/>
            <person name="Jeffries C.D."/>
            <person name="Detter J.C."/>
            <person name="Beck B."/>
            <person name="Woyke T."/>
            <person name="Bristow J."/>
            <person name="Eisen J.A."/>
            <person name="Markowitz V."/>
            <person name="Hugenholtz P."/>
            <person name="Kyrpides N.C."/>
            <person name="Klenk H.P."/>
        </authorList>
    </citation>
    <scope>NUCLEOTIDE SEQUENCE [LARGE SCALE GENOMIC DNA]</scope>
    <source>
        <strain evidence="2">ATCC 43644 / DSM 9630 / IS1B</strain>
    </source>
</reference>
<reference key="1">
    <citation type="submission" date="2010-11" db="EMBL/GenBank/DDBJ databases">
        <title>The complete sequence of chromosome of Isophaera pallida ATCC 43644.</title>
        <authorList>
            <consortium name="US DOE Joint Genome Institute (JGI-PGF)"/>
            <person name="Lucas S."/>
            <person name="Copeland A."/>
            <person name="Lapidus A."/>
            <person name="Bruce D."/>
            <person name="Goodwin L."/>
            <person name="Pitluck S."/>
            <person name="Kyrpides N."/>
            <person name="Mavromatis K."/>
            <person name="Pagani I."/>
            <person name="Ivanova N."/>
            <person name="Saunders E."/>
            <person name="Brettin T."/>
            <person name="Detter J.C."/>
            <person name="Han C."/>
            <person name="Tapia R."/>
            <person name="Land M."/>
            <person name="Hauser L."/>
            <person name="Markowitz V."/>
            <person name="Cheng J.-F."/>
            <person name="Hugenholtz P."/>
            <person name="Woyke T."/>
            <person name="Wu D."/>
            <person name="Eisen J.A."/>
        </authorList>
    </citation>
    <scope>NUCLEOTIDE SEQUENCE</scope>
    <source>
        <strain>ATCC 43644</strain>
    </source>
</reference>
<proteinExistence type="predicted"/>
<accession>E8R3M2</accession>
<gene>
    <name evidence="1" type="ordered locus">Isop_1000</name>
</gene>
<organism evidence="1 2">
    <name type="scientific">Isosphaera pallida (strain ATCC 43644 / DSM 9630 / IS1B)</name>
    <dbReference type="NCBI Taxonomy" id="575540"/>
    <lineage>
        <taxon>Bacteria</taxon>
        <taxon>Pseudomonadati</taxon>
        <taxon>Planctomycetota</taxon>
        <taxon>Planctomycetia</taxon>
        <taxon>Isosphaerales</taxon>
        <taxon>Isosphaeraceae</taxon>
        <taxon>Isosphaera</taxon>
    </lineage>
</organism>
<dbReference type="STRING" id="575540.Isop_1000"/>
<dbReference type="HOGENOM" id="CLU_1308741_0_0_0"/>
<dbReference type="AlphaFoldDB" id="E8R3M2"/>
<dbReference type="KEGG" id="ipa:Isop_1000"/>
<dbReference type="InParanoid" id="E8R3M2"/>
<dbReference type="Proteomes" id="UP000008631">
    <property type="component" value="Chromosome"/>
</dbReference>
<protein>
    <submittedName>
        <fullName evidence="1">Uncharacterized protein</fullName>
    </submittedName>
</protein>
<dbReference type="OrthoDB" id="285138at2"/>
<keyword evidence="2" id="KW-1185">Reference proteome</keyword>
<dbReference type="RefSeq" id="WP_013563878.1">
    <property type="nucleotide sequence ID" value="NC_014962.1"/>
</dbReference>
<sequence>MIPPSAPEPDPEFPSDYVAEFFKGLDQAVTPRSVSLLSTIADHRNVLTRSVLPRLLEQGGARMLNTLASPRGPILLQQVLDWVNRQVDPRHGPCPFDAQAIAIHPVRLGRYPGVILQLPPPGAEGGVDGVALVLEVDLDAQPPPTQEQVEQAPTLYATLEVSPAFAQKSPAERFVWLKGGERLELAADPDSGPNWCRLAKTVADWLRETR</sequence>
<dbReference type="EMBL" id="CP002353">
    <property type="protein sequence ID" value="ADV61589.1"/>
    <property type="molecule type" value="Genomic_DNA"/>
</dbReference>